<comment type="cofactor">
    <cofactor evidence="1">
        <name>pantetheine 4'-phosphate</name>
        <dbReference type="ChEBI" id="CHEBI:47942"/>
    </cofactor>
</comment>
<dbReference type="GO" id="GO:0031177">
    <property type="term" value="F:phosphopantetheine binding"/>
    <property type="evidence" value="ECO:0007669"/>
    <property type="project" value="TreeGrafter"/>
</dbReference>
<dbReference type="Pfam" id="PF00668">
    <property type="entry name" value="Condensation"/>
    <property type="match status" value="1"/>
</dbReference>
<dbReference type="InterPro" id="IPR042099">
    <property type="entry name" value="ANL_N_sf"/>
</dbReference>
<evidence type="ECO:0000256" key="2">
    <source>
        <dbReference type="ARBA" id="ARBA00006432"/>
    </source>
</evidence>
<dbReference type="CDD" id="cd19544">
    <property type="entry name" value="E-C_NRPS"/>
    <property type="match status" value="1"/>
</dbReference>
<name>A0A4R4IM94_PHOLU</name>
<dbReference type="InterPro" id="IPR025110">
    <property type="entry name" value="AMP-bd_C"/>
</dbReference>
<dbReference type="Proteomes" id="UP000295550">
    <property type="component" value="Unassembled WGS sequence"/>
</dbReference>
<dbReference type="FunFam" id="3.30.300.30:FF:000010">
    <property type="entry name" value="Enterobactin synthetase component F"/>
    <property type="match status" value="1"/>
</dbReference>
<dbReference type="InterPro" id="IPR006162">
    <property type="entry name" value="Ppantetheine_attach_site"/>
</dbReference>
<dbReference type="Gene3D" id="3.30.559.10">
    <property type="entry name" value="Chloramphenicol acetyltransferase-like domain"/>
    <property type="match status" value="1"/>
</dbReference>
<dbReference type="PROSITE" id="PS50075">
    <property type="entry name" value="CARRIER"/>
    <property type="match status" value="1"/>
</dbReference>
<dbReference type="GO" id="GO:0003824">
    <property type="term" value="F:catalytic activity"/>
    <property type="evidence" value="ECO:0007669"/>
    <property type="project" value="InterPro"/>
</dbReference>
<dbReference type="InterPro" id="IPR000873">
    <property type="entry name" value="AMP-dep_synth/lig_dom"/>
</dbReference>
<dbReference type="PROSITE" id="PS00012">
    <property type="entry name" value="PHOSPHOPANTETHEINE"/>
    <property type="match status" value="1"/>
</dbReference>
<dbReference type="InterPro" id="IPR036736">
    <property type="entry name" value="ACP-like_sf"/>
</dbReference>
<dbReference type="Gene3D" id="3.30.559.30">
    <property type="entry name" value="Nonribosomal peptide synthetase, condensation domain"/>
    <property type="match status" value="1"/>
</dbReference>
<dbReference type="Pfam" id="PF00501">
    <property type="entry name" value="AMP-binding"/>
    <property type="match status" value="2"/>
</dbReference>
<dbReference type="PANTHER" id="PTHR45527">
    <property type="entry name" value="NONRIBOSOMAL PEPTIDE SYNTHETASE"/>
    <property type="match status" value="1"/>
</dbReference>
<dbReference type="FunFam" id="1.10.1200.10:FF:000005">
    <property type="entry name" value="Nonribosomal peptide synthetase 1"/>
    <property type="match status" value="1"/>
</dbReference>
<organism evidence="6 7">
    <name type="scientific">Photorhabdus luminescens subsp. mexicana</name>
    <dbReference type="NCBI Taxonomy" id="2100167"/>
    <lineage>
        <taxon>Bacteria</taxon>
        <taxon>Pseudomonadati</taxon>
        <taxon>Pseudomonadota</taxon>
        <taxon>Gammaproteobacteria</taxon>
        <taxon>Enterobacterales</taxon>
        <taxon>Morganellaceae</taxon>
        <taxon>Photorhabdus</taxon>
    </lineage>
</organism>
<comment type="similarity">
    <text evidence="2">Belongs to the ATP-dependent AMP-binding enzyme family.</text>
</comment>
<feature type="non-terminal residue" evidence="6">
    <location>
        <position position="1"/>
    </location>
</feature>
<dbReference type="InterPro" id="IPR023213">
    <property type="entry name" value="CAT-like_dom_sf"/>
</dbReference>
<sequence>LTLLIGGESIPQQTWQTIAGIPQLTAYNVYGPTECTVDATLASIEPAHPYPTIGRPLANTRLYLLDNSGHPVPLGAMGELYVGGAGVARGYLNRAELTAERFLVDPFSEQPGARMYRTGDLARYLPDGNLEFLGRNDQQVKIRGFRIEPGEIEARLAEYPAVREVAVLALGDGQDKRLVAYVVADANEGLINSLREHLRSQLPDYMVPSAFVRLDAFPLTPNGKLDRRALPAPDSDAVARQVYAAPEGETEIALAAIWCELLGIEQISRHDSFFALGGHSLLTVRMIERLRHLGLTLAVRDLFQSPVLSELAQTLGQHQVVVVPPNVMTPATTKITPAMLPLIDLTQSEIDLIVGQMPGGITNIQDIYALSPLQDGILFHHLLANKGDPYLLMGQMAFADRALLDRYLAAVQQVVDRHDILRTAFIWQGLSGPAQVVLRQATLAVTELTLDPTDGLVCDQLVRRFDPHHYRLDLSEAPLLRFVVAQETDGRWILLQLQHHLIGDHTTLDIMHREVQVYLAGQGNRLPAPGPFRNLVAQARLGVSQAEHSRFFTDMLAEVEEPTLPFGLTEVHRDGSQVTESHRMLTAALNDCLRSQARRLGVSLAALCHLAWAQVLSRNSGQEKVVFGTVLFGRMQAGGGADNGMGLFINTLPLRLDINDTPVRDSVQVAHTRLAGLLEHEHASLALAQRCSGVQGEIPLFSSLLNYRHNALSATSDGQINGIEFLGGEERTNYPFVLSVEDFGDALGLTAQAVQPFDPARLCGYMQQALESLAEALAQAPDTPVRALEILPEAERTLLLTSWNATETVYPEALCVHQLFERQVEQTPDAIALVYEEQTLSYAELNARANRLAHQLIALGVVPEQRVAICVSRSPAMVVALLAVLKAGGAYV</sequence>
<evidence type="ECO:0000256" key="4">
    <source>
        <dbReference type="ARBA" id="ARBA00022553"/>
    </source>
</evidence>
<protein>
    <submittedName>
        <fullName evidence="6">Non-ribosomal peptide synthetase</fullName>
    </submittedName>
</protein>
<evidence type="ECO:0000256" key="3">
    <source>
        <dbReference type="ARBA" id="ARBA00022450"/>
    </source>
</evidence>
<evidence type="ECO:0000256" key="1">
    <source>
        <dbReference type="ARBA" id="ARBA00001957"/>
    </source>
</evidence>
<keyword evidence="4" id="KW-0597">Phosphoprotein</keyword>
<dbReference type="Gene3D" id="3.30.300.30">
    <property type="match status" value="1"/>
</dbReference>
<feature type="domain" description="Carrier" evidence="5">
    <location>
        <begin position="245"/>
        <end position="319"/>
    </location>
</feature>
<dbReference type="GO" id="GO:0005737">
    <property type="term" value="C:cytoplasm"/>
    <property type="evidence" value="ECO:0007669"/>
    <property type="project" value="TreeGrafter"/>
</dbReference>
<dbReference type="GO" id="GO:0043041">
    <property type="term" value="P:amino acid activation for nonribosomal peptide biosynthetic process"/>
    <property type="evidence" value="ECO:0007669"/>
    <property type="project" value="TreeGrafter"/>
</dbReference>
<dbReference type="PANTHER" id="PTHR45527:SF1">
    <property type="entry name" value="FATTY ACID SYNTHASE"/>
    <property type="match status" value="1"/>
</dbReference>
<keyword evidence="3" id="KW-0596">Phosphopantetheine</keyword>
<dbReference type="GO" id="GO:0044550">
    <property type="term" value="P:secondary metabolite biosynthetic process"/>
    <property type="evidence" value="ECO:0007669"/>
    <property type="project" value="TreeGrafter"/>
</dbReference>
<dbReference type="RefSeq" id="WP_153188803.1">
    <property type="nucleotide sequence ID" value="NZ_CAWOLF010000079.1"/>
</dbReference>
<dbReference type="InterPro" id="IPR009081">
    <property type="entry name" value="PP-bd_ACP"/>
</dbReference>
<dbReference type="Gene3D" id="1.10.1200.10">
    <property type="entry name" value="ACP-like"/>
    <property type="match status" value="1"/>
</dbReference>
<dbReference type="Pfam" id="PF13193">
    <property type="entry name" value="AMP-binding_C"/>
    <property type="match status" value="1"/>
</dbReference>
<dbReference type="SUPFAM" id="SSF52777">
    <property type="entry name" value="CoA-dependent acyltransferases"/>
    <property type="match status" value="2"/>
</dbReference>
<reference evidence="6 7" key="1">
    <citation type="journal article" date="2019" name="Int. J. Syst. Evol. Microbiol.">
        <title>Photorhabdus khanii subsp. guanajuatensis subsp. nov., isolated from Heterorhabditis atacamensis, and Photorhabdus luminescens subsp. mexicana subsp. nov., isolated from Heterorhabditis mexicana entomopathogenic nematodes.</title>
        <authorList>
            <person name="Machado R.A.R."/>
            <person name="Bruno P."/>
            <person name="Arce C.C.M."/>
            <person name="Liechti N."/>
            <person name="Kohler A."/>
            <person name="Bernal J."/>
            <person name="Bruggmann R."/>
            <person name="Turlings T.C.J."/>
        </authorList>
    </citation>
    <scope>NUCLEOTIDE SEQUENCE [LARGE SCALE GENOMIC DNA]</scope>
    <source>
        <strain evidence="6 7">MEX47-22</strain>
    </source>
</reference>
<accession>A0A4R4IM94</accession>
<proteinExistence type="inferred from homology"/>
<dbReference type="Gene3D" id="3.40.50.12780">
    <property type="entry name" value="N-terminal domain of ligase-like"/>
    <property type="match status" value="2"/>
</dbReference>
<dbReference type="AlphaFoldDB" id="A0A4R4IM94"/>
<gene>
    <name evidence="6" type="ORF">C5468_25580</name>
</gene>
<dbReference type="SUPFAM" id="SSF47336">
    <property type="entry name" value="ACP-like"/>
    <property type="match status" value="1"/>
</dbReference>
<evidence type="ECO:0000313" key="6">
    <source>
        <dbReference type="EMBL" id="TDB41650.1"/>
    </source>
</evidence>
<dbReference type="EMBL" id="PUJX01000079">
    <property type="protein sequence ID" value="TDB41650.1"/>
    <property type="molecule type" value="Genomic_DNA"/>
</dbReference>
<dbReference type="FunFam" id="2.30.38.10:FF:000001">
    <property type="entry name" value="Non-ribosomal peptide synthetase PvdI"/>
    <property type="match status" value="1"/>
</dbReference>
<dbReference type="SUPFAM" id="SSF56801">
    <property type="entry name" value="Acetyl-CoA synthetase-like"/>
    <property type="match status" value="2"/>
</dbReference>
<dbReference type="InterPro" id="IPR001242">
    <property type="entry name" value="Condensation_dom"/>
</dbReference>
<feature type="non-terminal residue" evidence="6">
    <location>
        <position position="892"/>
    </location>
</feature>
<dbReference type="InterPro" id="IPR045851">
    <property type="entry name" value="AMP-bd_C_sf"/>
</dbReference>
<evidence type="ECO:0000313" key="7">
    <source>
        <dbReference type="Proteomes" id="UP000295550"/>
    </source>
</evidence>
<comment type="caution">
    <text evidence="6">The sequence shown here is derived from an EMBL/GenBank/DDBJ whole genome shotgun (WGS) entry which is preliminary data.</text>
</comment>
<dbReference type="Pfam" id="PF00550">
    <property type="entry name" value="PP-binding"/>
    <property type="match status" value="1"/>
</dbReference>
<evidence type="ECO:0000259" key="5">
    <source>
        <dbReference type="PROSITE" id="PS50075"/>
    </source>
</evidence>